<evidence type="ECO:0000313" key="2">
    <source>
        <dbReference type="EMBL" id="VVT01459.1"/>
    </source>
</evidence>
<gene>
    <name evidence="2" type="ORF">SPHINGO391_350232</name>
</gene>
<reference evidence="2 3" key="1">
    <citation type="submission" date="2019-09" db="EMBL/GenBank/DDBJ databases">
        <authorList>
            <person name="Dittami M. S."/>
        </authorList>
    </citation>
    <scope>NUCLEOTIDE SEQUENCE [LARGE SCALE GENOMIC DNA]</scope>
    <source>
        <strain evidence="2">SPHINGO391</strain>
    </source>
</reference>
<sequence>MAIGVRGEPHQLGTVTHGNAAAPRADRPFLLEPVERIGDAAATDAEHQAEFLVRHADIVVADPVMVEQDPARHAPLDRMRERRDDRPPHLDHEDVDEPQQRQAQRHALLGGGDEMLRRDAQRLAALGTHHHVVGRAAIAEQERPADKAFRPDQSDGVAMIAVERIEHAGDALFRKAQAVDRIARMRQRIADRKRHAGQMRGQQREVLRAQAPQQQVLRIALSKLLGQDIGLGCSEHLPRHRHFLKKVWTSKGSELCPVPYRNHCIKIGVAACETRGVPMTVSLEQALDGHAVISRAGLQRAGGCAG</sequence>
<organism evidence="2 3">
    <name type="scientific">Sphingomonas aurantiaca</name>
    <dbReference type="NCBI Taxonomy" id="185949"/>
    <lineage>
        <taxon>Bacteria</taxon>
        <taxon>Pseudomonadati</taxon>
        <taxon>Pseudomonadota</taxon>
        <taxon>Alphaproteobacteria</taxon>
        <taxon>Sphingomonadales</taxon>
        <taxon>Sphingomonadaceae</taxon>
        <taxon>Sphingomonas</taxon>
    </lineage>
</organism>
<dbReference type="EMBL" id="CABVLI010000029">
    <property type="protein sequence ID" value="VVT01459.1"/>
    <property type="molecule type" value="Genomic_DNA"/>
</dbReference>
<name>A0A5E7Y4K6_9SPHN</name>
<feature type="region of interest" description="Disordered" evidence="1">
    <location>
        <begin position="1"/>
        <end position="21"/>
    </location>
</feature>
<accession>A0A5E7Y4K6</accession>
<feature type="compositionally biased region" description="Basic and acidic residues" evidence="1">
    <location>
        <begin position="69"/>
        <end position="92"/>
    </location>
</feature>
<proteinExistence type="predicted"/>
<dbReference type="AlphaFoldDB" id="A0A5E7Y4K6"/>
<evidence type="ECO:0000313" key="3">
    <source>
        <dbReference type="Proteomes" id="UP000326857"/>
    </source>
</evidence>
<feature type="region of interest" description="Disordered" evidence="1">
    <location>
        <begin position="69"/>
        <end position="103"/>
    </location>
</feature>
<protein>
    <submittedName>
        <fullName evidence="2">Uncharacterized protein</fullName>
    </submittedName>
</protein>
<dbReference type="Proteomes" id="UP000326857">
    <property type="component" value="Unassembled WGS sequence"/>
</dbReference>
<evidence type="ECO:0000256" key="1">
    <source>
        <dbReference type="SAM" id="MobiDB-lite"/>
    </source>
</evidence>